<name>A0A8J7H746_9CYAN</name>
<evidence type="ECO:0000313" key="1">
    <source>
        <dbReference type="EMBL" id="MBH8551442.1"/>
    </source>
</evidence>
<gene>
    <name evidence="1" type="ORF">I8751_03405</name>
</gene>
<dbReference type="AlphaFoldDB" id="A0A8J7H746"/>
<dbReference type="Proteomes" id="UP000599391">
    <property type="component" value="Unassembled WGS sequence"/>
</dbReference>
<comment type="caution">
    <text evidence="1">The sequence shown here is derived from an EMBL/GenBank/DDBJ whole genome shotgun (WGS) entry which is preliminary data.</text>
</comment>
<dbReference type="Gene3D" id="2.60.120.620">
    <property type="entry name" value="q2cbj1_9rhob like domain"/>
    <property type="match status" value="1"/>
</dbReference>
<proteinExistence type="predicted"/>
<dbReference type="SUPFAM" id="SSF51197">
    <property type="entry name" value="Clavaminate synthase-like"/>
    <property type="match status" value="1"/>
</dbReference>
<keyword evidence="2" id="KW-1185">Reference proteome</keyword>
<reference evidence="1 2" key="1">
    <citation type="journal article" date="2021" name="Int. J. Syst. Evol. Microbiol.">
        <title>Amazonocrinis nigriterrae gen. nov., sp. nov., Atlanticothrix silvestris gen. nov., sp. nov. and Dendronalium phyllosphericum gen. nov., sp. nov., nostocacean cyanobacteria from Brazilian environments.</title>
        <authorList>
            <person name="Alvarenga D.O."/>
            <person name="Andreote A.P.D."/>
            <person name="Branco L.H.Z."/>
            <person name="Delbaje E."/>
            <person name="Cruz R.B."/>
            <person name="Varani A.M."/>
            <person name="Fiore M.F."/>
        </authorList>
    </citation>
    <scope>NUCLEOTIDE SEQUENCE [LARGE SCALE GENOMIC DNA]</scope>
    <source>
        <strain evidence="1 2">CENA357</strain>
    </source>
</reference>
<accession>A0A8J7H746</accession>
<dbReference type="RefSeq" id="WP_214437836.1">
    <property type="nucleotide sequence ID" value="NZ_JAECZB010000004.1"/>
</dbReference>
<protein>
    <submittedName>
        <fullName evidence="1">2OG-Fe(II) oxygenase</fullName>
    </submittedName>
</protein>
<evidence type="ECO:0000313" key="2">
    <source>
        <dbReference type="Proteomes" id="UP000599391"/>
    </source>
</evidence>
<organism evidence="1 2">
    <name type="scientific">Atlanticothrix silvestris CENA357</name>
    <dbReference type="NCBI Taxonomy" id="1725252"/>
    <lineage>
        <taxon>Bacteria</taxon>
        <taxon>Bacillati</taxon>
        <taxon>Cyanobacteriota</taxon>
        <taxon>Cyanophyceae</taxon>
        <taxon>Nostocales</taxon>
        <taxon>Nodulariaceae</taxon>
        <taxon>Atlanticothrix</taxon>
        <taxon>Atlanticothrix silvestris</taxon>
    </lineage>
</organism>
<dbReference type="EMBL" id="JAECZB010000004">
    <property type="protein sequence ID" value="MBH8551442.1"/>
    <property type="molecule type" value="Genomic_DNA"/>
</dbReference>
<sequence>MKKTIQKINNRILQNIYQTPLVSHLSNLTYQALIQKHLDNLPKLSNTDLNLVETLKSEKIVVTSLAELSIPSTPQMLQAASSLISEIPQSISGSQHEFTIHATPKQIMKHLEIFCWGLQQRLLNITENYLGLPVAYHGPYFRRDIANGIQKKSRLWHLDKEDRKVLKIIVYLNDVHDDGGPFQYIPYSFTSTVARSLRYNYEYIQNQTMQQVISPLTWKSCIGPSGTVIIADTANIFHRGTVPIASDRFTIFFDYSCRSPKHPFYYESSLTNEDLAIIATKLSEDQKQCVFWRSS</sequence>